<feature type="domain" description="RING-type" evidence="5">
    <location>
        <begin position="98"/>
        <end position="131"/>
    </location>
</feature>
<dbReference type="InterPro" id="IPR011990">
    <property type="entry name" value="TPR-like_helical_dom_sf"/>
</dbReference>
<dbReference type="Gene3D" id="3.30.40.10">
    <property type="entry name" value="Zinc/RING finger domain, C3HC4 (zinc finger)"/>
    <property type="match status" value="1"/>
</dbReference>
<dbReference type="PANTHER" id="PTHR23327">
    <property type="entry name" value="RING FINGER PROTEIN 127"/>
    <property type="match status" value="1"/>
</dbReference>
<organism evidence="6 7">
    <name type="scientific">Protopolystoma xenopodis</name>
    <dbReference type="NCBI Taxonomy" id="117903"/>
    <lineage>
        <taxon>Eukaryota</taxon>
        <taxon>Metazoa</taxon>
        <taxon>Spiralia</taxon>
        <taxon>Lophotrochozoa</taxon>
        <taxon>Platyhelminthes</taxon>
        <taxon>Monogenea</taxon>
        <taxon>Polyopisthocotylea</taxon>
        <taxon>Polystomatidea</taxon>
        <taxon>Polystomatidae</taxon>
        <taxon>Protopolystoma</taxon>
    </lineage>
</organism>
<dbReference type="Pfam" id="PF00097">
    <property type="entry name" value="zf-C3HC4"/>
    <property type="match status" value="1"/>
</dbReference>
<evidence type="ECO:0000259" key="5">
    <source>
        <dbReference type="PROSITE" id="PS50089"/>
    </source>
</evidence>
<dbReference type="OrthoDB" id="6271571at2759"/>
<dbReference type="SUPFAM" id="SSF57850">
    <property type="entry name" value="RING/U-box"/>
    <property type="match status" value="1"/>
</dbReference>
<dbReference type="Gene3D" id="1.25.40.10">
    <property type="entry name" value="Tetratricopeptide repeat domain"/>
    <property type="match status" value="1"/>
</dbReference>
<proteinExistence type="predicted"/>
<evidence type="ECO:0000313" key="6">
    <source>
        <dbReference type="EMBL" id="VEL42937.1"/>
    </source>
</evidence>
<gene>
    <name evidence="6" type="ORF">PXEA_LOCUS36377</name>
</gene>
<evidence type="ECO:0000313" key="7">
    <source>
        <dbReference type="Proteomes" id="UP000784294"/>
    </source>
</evidence>
<protein>
    <recommendedName>
        <fullName evidence="5">RING-type domain-containing protein</fullName>
    </recommendedName>
</protein>
<dbReference type="GO" id="GO:0061630">
    <property type="term" value="F:ubiquitin protein ligase activity"/>
    <property type="evidence" value="ECO:0007669"/>
    <property type="project" value="TreeGrafter"/>
</dbReference>
<dbReference type="GO" id="GO:0005737">
    <property type="term" value="C:cytoplasm"/>
    <property type="evidence" value="ECO:0007669"/>
    <property type="project" value="UniProtKB-ARBA"/>
</dbReference>
<keyword evidence="1" id="KW-0479">Metal-binding</keyword>
<dbReference type="PROSITE" id="PS50089">
    <property type="entry name" value="ZF_RING_2"/>
    <property type="match status" value="1"/>
</dbReference>
<reference evidence="6" key="1">
    <citation type="submission" date="2018-11" db="EMBL/GenBank/DDBJ databases">
        <authorList>
            <consortium name="Pathogen Informatics"/>
        </authorList>
    </citation>
    <scope>NUCLEOTIDE SEQUENCE</scope>
</reference>
<evidence type="ECO:0000256" key="3">
    <source>
        <dbReference type="ARBA" id="ARBA00022833"/>
    </source>
</evidence>
<evidence type="ECO:0000256" key="2">
    <source>
        <dbReference type="ARBA" id="ARBA00022771"/>
    </source>
</evidence>
<keyword evidence="2 4" id="KW-0863">Zinc-finger</keyword>
<dbReference type="Proteomes" id="UP000784294">
    <property type="component" value="Unassembled WGS sequence"/>
</dbReference>
<evidence type="ECO:0000256" key="1">
    <source>
        <dbReference type="ARBA" id="ARBA00022723"/>
    </source>
</evidence>
<keyword evidence="3" id="KW-0862">Zinc</keyword>
<name>A0A448XRB3_9PLAT</name>
<evidence type="ECO:0000256" key="4">
    <source>
        <dbReference type="PROSITE-ProRule" id="PRU00175"/>
    </source>
</evidence>
<dbReference type="PANTHER" id="PTHR23327:SF42">
    <property type="entry name" value="LON PEPTIDASE N-TERMINAL DOMAIN AND RING FINGER PROTEIN C14F5.10C"/>
    <property type="match status" value="1"/>
</dbReference>
<dbReference type="InterPro" id="IPR001841">
    <property type="entry name" value="Znf_RING"/>
</dbReference>
<dbReference type="InterPro" id="IPR018957">
    <property type="entry name" value="Znf_C3HC4_RING-type"/>
</dbReference>
<dbReference type="PROSITE" id="PS00518">
    <property type="entry name" value="ZF_RING_1"/>
    <property type="match status" value="1"/>
</dbReference>
<comment type="caution">
    <text evidence="6">The sequence shown here is derived from an EMBL/GenBank/DDBJ whole genome shotgun (WGS) entry which is preliminary data.</text>
</comment>
<accession>A0A448XRB3</accession>
<dbReference type="AlphaFoldDB" id="A0A448XRB3"/>
<dbReference type="InterPro" id="IPR013083">
    <property type="entry name" value="Znf_RING/FYVE/PHD"/>
</dbReference>
<dbReference type="SUPFAM" id="SSF48452">
    <property type="entry name" value="TPR-like"/>
    <property type="match status" value="1"/>
</dbReference>
<dbReference type="InterPro" id="IPR017907">
    <property type="entry name" value="Znf_RING_CS"/>
</dbReference>
<dbReference type="GO" id="GO:0008270">
    <property type="term" value="F:zinc ion binding"/>
    <property type="evidence" value="ECO:0007669"/>
    <property type="project" value="UniProtKB-KW"/>
</dbReference>
<keyword evidence="7" id="KW-1185">Reference proteome</keyword>
<dbReference type="EMBL" id="CAAALY010277733">
    <property type="protein sequence ID" value="VEL42937.1"/>
    <property type="molecule type" value="Genomic_DNA"/>
</dbReference>
<sequence length="257" mass="28607">MLRVVEFFVVHPVFCIAYGAMARLMEGYTPPPSSGNREAVITQLFKLCANKYVSRKSFASMLSRARTTPWIAETECNSKYGLAAGSDIHLSILRLLICPSCCAILRSPTVLFCGHTFCRDCVDYNFTCHLCPTVQKSIKLRPCVLISRITSLLWPFIIEEYAELDRAGEYINRGLYEKAISKYNEIIGKVPSSHTSILLRAEAQLANGFTAFALQDAELAIELLPNWPKVSRKSVTSSHSIPALLGSCFNLLESLKS</sequence>